<dbReference type="Pfam" id="PF01431">
    <property type="entry name" value="Peptidase_M13"/>
    <property type="match status" value="1"/>
</dbReference>
<evidence type="ECO:0000256" key="3">
    <source>
        <dbReference type="ARBA" id="ARBA00022670"/>
    </source>
</evidence>
<dbReference type="PROSITE" id="PS51885">
    <property type="entry name" value="NEPRILYSIN"/>
    <property type="match status" value="1"/>
</dbReference>
<dbReference type="EnsemblMetazoa" id="SMAR009386-RA">
    <property type="protein sequence ID" value="SMAR009386-PA"/>
    <property type="gene ID" value="SMAR009386"/>
</dbReference>
<evidence type="ECO:0000259" key="9">
    <source>
        <dbReference type="Pfam" id="PF05649"/>
    </source>
</evidence>
<dbReference type="Gene3D" id="1.10.1380.10">
    <property type="entry name" value="Neutral endopeptidase , domain2"/>
    <property type="match status" value="1"/>
</dbReference>
<dbReference type="InterPro" id="IPR008753">
    <property type="entry name" value="Peptidase_M13_N"/>
</dbReference>
<evidence type="ECO:0000313" key="11">
    <source>
        <dbReference type="Proteomes" id="UP000014500"/>
    </source>
</evidence>
<keyword evidence="3" id="KW-0645">Protease</keyword>
<evidence type="ECO:0000256" key="7">
    <source>
        <dbReference type="ARBA" id="ARBA00023049"/>
    </source>
</evidence>
<evidence type="ECO:0000256" key="5">
    <source>
        <dbReference type="ARBA" id="ARBA00022801"/>
    </source>
</evidence>
<dbReference type="PRINTS" id="PR00786">
    <property type="entry name" value="NEPRILYSIN"/>
</dbReference>
<keyword evidence="4" id="KW-0479">Metal-binding</keyword>
<keyword evidence="7" id="KW-0482">Metalloprotease</keyword>
<dbReference type="Pfam" id="PF05649">
    <property type="entry name" value="Peptidase_M13_N"/>
    <property type="match status" value="1"/>
</dbReference>
<name>T1J6V7_STRMM</name>
<dbReference type="PANTHER" id="PTHR11733:SF224">
    <property type="entry name" value="NEPRILYSIN-2"/>
    <property type="match status" value="1"/>
</dbReference>
<dbReference type="Proteomes" id="UP000014500">
    <property type="component" value="Unassembled WGS sequence"/>
</dbReference>
<evidence type="ECO:0008006" key="12">
    <source>
        <dbReference type="Google" id="ProtNLM"/>
    </source>
</evidence>
<evidence type="ECO:0000259" key="8">
    <source>
        <dbReference type="Pfam" id="PF01431"/>
    </source>
</evidence>
<evidence type="ECO:0000256" key="1">
    <source>
        <dbReference type="ARBA" id="ARBA00001947"/>
    </source>
</evidence>
<dbReference type="STRING" id="126957.T1J6V7"/>
<dbReference type="GO" id="GO:0004222">
    <property type="term" value="F:metalloendopeptidase activity"/>
    <property type="evidence" value="ECO:0007669"/>
    <property type="project" value="InterPro"/>
</dbReference>
<dbReference type="EMBL" id="JH431896">
    <property type="status" value="NOT_ANNOTATED_CDS"/>
    <property type="molecule type" value="Genomic_DNA"/>
</dbReference>
<comment type="cofactor">
    <cofactor evidence="1">
        <name>Zn(2+)</name>
        <dbReference type="ChEBI" id="CHEBI:29105"/>
    </cofactor>
</comment>
<dbReference type="GO" id="GO:0016485">
    <property type="term" value="P:protein processing"/>
    <property type="evidence" value="ECO:0007669"/>
    <property type="project" value="TreeGrafter"/>
</dbReference>
<dbReference type="InterPro" id="IPR000718">
    <property type="entry name" value="Peptidase_M13"/>
</dbReference>
<dbReference type="GO" id="GO:0005886">
    <property type="term" value="C:plasma membrane"/>
    <property type="evidence" value="ECO:0007669"/>
    <property type="project" value="TreeGrafter"/>
</dbReference>
<accession>T1J6V7</accession>
<evidence type="ECO:0000256" key="6">
    <source>
        <dbReference type="ARBA" id="ARBA00022833"/>
    </source>
</evidence>
<dbReference type="InterPro" id="IPR042089">
    <property type="entry name" value="Peptidase_M13_dom_2"/>
</dbReference>
<dbReference type="CDD" id="cd08662">
    <property type="entry name" value="M13"/>
    <property type="match status" value="1"/>
</dbReference>
<evidence type="ECO:0000256" key="2">
    <source>
        <dbReference type="ARBA" id="ARBA00007357"/>
    </source>
</evidence>
<dbReference type="SUPFAM" id="SSF55486">
    <property type="entry name" value="Metalloproteases ('zincins'), catalytic domain"/>
    <property type="match status" value="1"/>
</dbReference>
<comment type="similarity">
    <text evidence="2">Belongs to the peptidase M13 family.</text>
</comment>
<dbReference type="AlphaFoldDB" id="T1J6V7"/>
<dbReference type="GO" id="GO:0046872">
    <property type="term" value="F:metal ion binding"/>
    <property type="evidence" value="ECO:0007669"/>
    <property type="project" value="UniProtKB-KW"/>
</dbReference>
<organism evidence="10 11">
    <name type="scientific">Strigamia maritima</name>
    <name type="common">European centipede</name>
    <name type="synonym">Geophilus maritimus</name>
    <dbReference type="NCBI Taxonomy" id="126957"/>
    <lineage>
        <taxon>Eukaryota</taxon>
        <taxon>Metazoa</taxon>
        <taxon>Ecdysozoa</taxon>
        <taxon>Arthropoda</taxon>
        <taxon>Myriapoda</taxon>
        <taxon>Chilopoda</taxon>
        <taxon>Pleurostigmophora</taxon>
        <taxon>Geophilomorpha</taxon>
        <taxon>Linotaeniidae</taxon>
        <taxon>Strigamia</taxon>
    </lineage>
</organism>
<dbReference type="eggNOG" id="KOG3624">
    <property type="taxonomic scope" value="Eukaryota"/>
</dbReference>
<keyword evidence="6" id="KW-0862">Zinc</keyword>
<reference evidence="10" key="2">
    <citation type="submission" date="2015-02" db="UniProtKB">
        <authorList>
            <consortium name="EnsemblMetazoa"/>
        </authorList>
    </citation>
    <scope>IDENTIFICATION</scope>
</reference>
<keyword evidence="5" id="KW-0378">Hydrolase</keyword>
<dbReference type="PANTHER" id="PTHR11733">
    <property type="entry name" value="ZINC METALLOPROTEASE FAMILY M13 NEPRILYSIN-RELATED"/>
    <property type="match status" value="1"/>
</dbReference>
<evidence type="ECO:0000256" key="4">
    <source>
        <dbReference type="ARBA" id="ARBA00022723"/>
    </source>
</evidence>
<dbReference type="PhylomeDB" id="T1J6V7"/>
<reference evidence="11" key="1">
    <citation type="submission" date="2011-05" db="EMBL/GenBank/DDBJ databases">
        <authorList>
            <person name="Richards S.R."/>
            <person name="Qu J."/>
            <person name="Jiang H."/>
            <person name="Jhangiani S.N."/>
            <person name="Agravi P."/>
            <person name="Goodspeed R."/>
            <person name="Gross S."/>
            <person name="Mandapat C."/>
            <person name="Jackson L."/>
            <person name="Mathew T."/>
            <person name="Pu L."/>
            <person name="Thornton R."/>
            <person name="Saada N."/>
            <person name="Wilczek-Boney K.B."/>
            <person name="Lee S."/>
            <person name="Kovar C."/>
            <person name="Wu Y."/>
            <person name="Scherer S.E."/>
            <person name="Worley K.C."/>
            <person name="Muzny D.M."/>
            <person name="Gibbs R."/>
        </authorList>
    </citation>
    <scope>NUCLEOTIDE SEQUENCE</scope>
    <source>
        <strain evidence="11">Brora</strain>
    </source>
</reference>
<feature type="domain" description="Peptidase M13 C-terminal" evidence="8">
    <location>
        <begin position="283"/>
        <end position="335"/>
    </location>
</feature>
<sequence>MIETAVFWGADRSAAEKEMEAVLDFEMDLLQILKDPSHRGRNISKIYNECNVSGLYEMNPNMNWKEYIETIYPYNIQDSEPVVVTLGQNFTKNFTKLYEETDIRILANYAIGRMVRSLTPFVSEEFGELHFEIFKKMSGVQQRATRWKRCMAQTKDYFATAIGSMYVQKFFKPEAKKMAIEMVDFIRTEMRDIINKVTWADNQTIERAKEKLDAVTAHVAYPEELLDDKKLFEVYEDYNISALNFFANMRHISRLDTIEYKEKLRKPVKRNFWEYKSNVAIVNAFYNSLDNSISIPAGILQDVFFDFDRPQYMNFAAIGTVVGHELTHGFDNTGLIDTIDSLRFLVRE</sequence>
<dbReference type="InterPro" id="IPR018497">
    <property type="entry name" value="Peptidase_M13_C"/>
</dbReference>
<dbReference type="HOGENOM" id="CLU_797700_0_0_1"/>
<protein>
    <recommendedName>
        <fullName evidence="12">Peptidase M13 N-terminal domain-containing protein</fullName>
    </recommendedName>
</protein>
<keyword evidence="11" id="KW-1185">Reference proteome</keyword>
<dbReference type="Gene3D" id="3.40.390.10">
    <property type="entry name" value="Collagenase (Catalytic Domain)"/>
    <property type="match status" value="1"/>
</dbReference>
<evidence type="ECO:0000313" key="10">
    <source>
        <dbReference type="EnsemblMetazoa" id="SMAR009386-PA"/>
    </source>
</evidence>
<proteinExistence type="inferred from homology"/>
<feature type="domain" description="Peptidase M13 N-terminal" evidence="9">
    <location>
        <begin position="5"/>
        <end position="222"/>
    </location>
</feature>
<dbReference type="OMA" id="DFIRTEM"/>
<dbReference type="InterPro" id="IPR024079">
    <property type="entry name" value="MetalloPept_cat_dom_sf"/>
</dbReference>